<evidence type="ECO:0000313" key="20">
    <source>
        <dbReference type="Proteomes" id="UP000289340"/>
    </source>
</evidence>
<dbReference type="GO" id="GO:0004674">
    <property type="term" value="F:protein serine/threonine kinase activity"/>
    <property type="evidence" value="ECO:0007669"/>
    <property type="project" value="UniProtKB-KW"/>
</dbReference>
<dbReference type="SMART" id="SM00220">
    <property type="entry name" value="S_TKc"/>
    <property type="match status" value="1"/>
</dbReference>
<comment type="caution">
    <text evidence="19">The sequence shown here is derived from an EMBL/GenBank/DDBJ whole genome shotgun (WGS) entry which is preliminary data.</text>
</comment>
<keyword evidence="14" id="KW-0812">Transmembrane</keyword>
<evidence type="ECO:0000256" key="14">
    <source>
        <dbReference type="SAM" id="Phobius"/>
    </source>
</evidence>
<dbReference type="SUPFAM" id="SSF56112">
    <property type="entry name" value="Protein kinase-like (PK-like)"/>
    <property type="match status" value="1"/>
</dbReference>
<keyword evidence="6 13" id="KW-0547">Nucleotide-binding</keyword>
<evidence type="ECO:0000259" key="17">
    <source>
        <dbReference type="PROSITE" id="PS50927"/>
    </source>
</evidence>
<evidence type="ECO:0000256" key="5">
    <source>
        <dbReference type="ARBA" id="ARBA00022729"/>
    </source>
</evidence>
<dbReference type="InterPro" id="IPR008271">
    <property type="entry name" value="Ser/Thr_kinase_AS"/>
</dbReference>
<evidence type="ECO:0000256" key="12">
    <source>
        <dbReference type="ARBA" id="ARBA00048679"/>
    </source>
</evidence>
<feature type="transmembrane region" description="Helical" evidence="14">
    <location>
        <begin position="443"/>
        <end position="468"/>
    </location>
</feature>
<evidence type="ECO:0000256" key="7">
    <source>
        <dbReference type="ARBA" id="ARBA00022777"/>
    </source>
</evidence>
<dbReference type="Gene3D" id="1.10.510.10">
    <property type="entry name" value="Transferase(Phosphotransferase) domain 1"/>
    <property type="match status" value="1"/>
</dbReference>
<dbReference type="InterPro" id="IPR011009">
    <property type="entry name" value="Kinase-like_dom_sf"/>
</dbReference>
<dbReference type="InterPro" id="IPR003609">
    <property type="entry name" value="Pan_app"/>
</dbReference>
<feature type="domain" description="Bulb-type lectin" evidence="17">
    <location>
        <begin position="27"/>
        <end position="151"/>
    </location>
</feature>
<evidence type="ECO:0000259" key="16">
    <source>
        <dbReference type="PROSITE" id="PS50011"/>
    </source>
</evidence>
<evidence type="ECO:0000256" key="2">
    <source>
        <dbReference type="ARBA" id="ARBA00022475"/>
    </source>
</evidence>
<keyword evidence="7 13" id="KW-0418">Kinase</keyword>
<dbReference type="GO" id="GO:0005524">
    <property type="term" value="F:ATP binding"/>
    <property type="evidence" value="ECO:0007669"/>
    <property type="project" value="UniProtKB-KW"/>
</dbReference>
<dbReference type="InterPro" id="IPR024171">
    <property type="entry name" value="SRK-like_kinase"/>
</dbReference>
<feature type="chain" id="PRO_5019392453" description="Receptor-like serine/threonine-protein kinase" evidence="15">
    <location>
        <begin position="24"/>
        <end position="845"/>
    </location>
</feature>
<evidence type="ECO:0000256" key="9">
    <source>
        <dbReference type="ARBA" id="ARBA00023157"/>
    </source>
</evidence>
<dbReference type="Pfam" id="PF00954">
    <property type="entry name" value="S_locus_glycop"/>
    <property type="match status" value="1"/>
</dbReference>
<keyword evidence="8 13" id="KW-0067">ATP-binding</keyword>
<dbReference type="Gene3D" id="3.30.200.20">
    <property type="entry name" value="Phosphorylase Kinase, domain 1"/>
    <property type="match status" value="1"/>
</dbReference>
<dbReference type="Gramene" id="XM_028336851.1">
    <property type="protein sequence ID" value="XP_028192652.1"/>
    <property type="gene ID" value="LOC114378281"/>
</dbReference>
<evidence type="ECO:0000256" key="4">
    <source>
        <dbReference type="ARBA" id="ARBA00022679"/>
    </source>
</evidence>
<dbReference type="PROSITE" id="PS50948">
    <property type="entry name" value="PAN"/>
    <property type="match status" value="1"/>
</dbReference>
<dbReference type="Pfam" id="PF07714">
    <property type="entry name" value="PK_Tyr_Ser-Thr"/>
    <property type="match status" value="1"/>
</dbReference>
<dbReference type="InterPro" id="IPR001245">
    <property type="entry name" value="Ser-Thr/Tyr_kinase_cat_dom"/>
</dbReference>
<keyword evidence="20" id="KW-1185">Reference proteome</keyword>
<dbReference type="GO" id="GO:0106310">
    <property type="term" value="F:protein serine kinase activity"/>
    <property type="evidence" value="ECO:0007669"/>
    <property type="project" value="RHEA"/>
</dbReference>
<evidence type="ECO:0000256" key="10">
    <source>
        <dbReference type="ARBA" id="ARBA00023180"/>
    </source>
</evidence>
<comment type="catalytic activity">
    <reaction evidence="11 13">
        <text>L-threonyl-[protein] + ATP = O-phospho-L-threonyl-[protein] + ADP + H(+)</text>
        <dbReference type="Rhea" id="RHEA:46608"/>
        <dbReference type="Rhea" id="RHEA-COMP:11060"/>
        <dbReference type="Rhea" id="RHEA-COMP:11605"/>
        <dbReference type="ChEBI" id="CHEBI:15378"/>
        <dbReference type="ChEBI" id="CHEBI:30013"/>
        <dbReference type="ChEBI" id="CHEBI:30616"/>
        <dbReference type="ChEBI" id="CHEBI:61977"/>
        <dbReference type="ChEBI" id="CHEBI:456216"/>
        <dbReference type="EC" id="2.7.11.1"/>
    </reaction>
</comment>
<dbReference type="Proteomes" id="UP000289340">
    <property type="component" value="Chromosome 12"/>
</dbReference>
<dbReference type="FunFam" id="1.10.510.10:FF:000060">
    <property type="entry name" value="G-type lectin S-receptor-like serine/threonine-protein kinase"/>
    <property type="match status" value="1"/>
</dbReference>
<feature type="signal peptide" evidence="15">
    <location>
        <begin position="1"/>
        <end position="23"/>
    </location>
</feature>
<sequence>MTLTFRLTSLTTLLFLCMFCVNATTYKEYLWMDQSLGTSDTILSRSGNFELGFFPAVRENSTNYYIGIWNKKGGSDKNKIMWVANRDYAVQASSAALTIQETEGNIIIIDRQMTYHVSQISNNSITYAKLLDSGNLLLLNNFTQEILWQSFDYPTDTLLPGMNLGYDTDSGYTWSLSSWKSADDPAPGAFSLKYDFGRATLIINNGSNVFWIDDRSNDTIDNVISRSGVHKERYRRYFTWPVDYNSMLVLEVSGELNQKYWSEEEKGWISIQSSKCGTNNLCGAFSICNPQALDPCDCLHGFKPFDANSWSKGIKSAGCVRKKELSCRNGVHSNDVFMPLNKTQLPSTLKGDSKIKIDTERGCESACSRKCSCVAYAYNLNGYCHLWLGQILNLKNISTYVDNSDNTNPIFNLRLDASELVPADSNTANAKEPANDFRKHENWLRILLIVILITLLTFLIFGLFVYWIRKQRRKGEDLLHFNVSMSMKAEDSELTEARRAKVKKKEVKLPLFSFVSVAAATNNFSDDNKLGEGGFGPVYKGILLNGDEVAVKRLSRRSGQGWEELRNEALLIAKLQHNNLVRLLGCCIDQEEKMLIYEFMPNRSLDVFLFDATKRRMLDWGSRVRIIDGIAQGVLYLHQYSRFRIIHRDLKASNILLDTNMNPKISDFGMARIFGENELQASTKRIVGTYGYMSPEYAMEGVFSIKSDVFSFGVLLLEIISGKKNTGFYQTNSLCLLGYAWDLWTNNSVMDLMDPTLDDSDSTSSRNHTVPRYVNIGLLCVQESPADRPTMSDAVSMIGNDNVALPSPKPPAFLNVRGNQNSILPNSIPESFSLNVITNTIVEPR</sequence>
<keyword evidence="10" id="KW-0325">Glycoprotein</keyword>
<dbReference type="EMBL" id="QZWG01000012">
    <property type="protein sequence ID" value="RZB75863.1"/>
    <property type="molecule type" value="Genomic_DNA"/>
</dbReference>
<evidence type="ECO:0000256" key="1">
    <source>
        <dbReference type="ARBA" id="ARBA00004251"/>
    </source>
</evidence>
<dbReference type="AlphaFoldDB" id="A0A445HQ82"/>
<comment type="similarity">
    <text evidence="13">Belongs to the protein kinase superfamily. Ser/Thr protein kinase family.</text>
</comment>
<dbReference type="PIRSF" id="PIRSF000641">
    <property type="entry name" value="SRK"/>
    <property type="match status" value="1"/>
</dbReference>
<dbReference type="PANTHER" id="PTHR27002:SF1075">
    <property type="entry name" value="RECEPTOR-LIKE SERINE_THREONINE-PROTEIN KINASE"/>
    <property type="match status" value="1"/>
</dbReference>
<dbReference type="EC" id="2.7.11.1" evidence="13"/>
<dbReference type="InterPro" id="IPR000719">
    <property type="entry name" value="Prot_kinase_dom"/>
</dbReference>
<dbReference type="GO" id="GO:0048544">
    <property type="term" value="P:recognition of pollen"/>
    <property type="evidence" value="ECO:0007669"/>
    <property type="project" value="InterPro"/>
</dbReference>
<evidence type="ECO:0000256" key="8">
    <source>
        <dbReference type="ARBA" id="ARBA00022840"/>
    </source>
</evidence>
<keyword evidence="19" id="KW-0675">Receptor</keyword>
<keyword evidence="3 13" id="KW-0723">Serine/threonine-protein kinase</keyword>
<dbReference type="InterPro" id="IPR000858">
    <property type="entry name" value="S_locus_glycoprot_dom"/>
</dbReference>
<keyword evidence="5 15" id="KW-0732">Signal</keyword>
<protein>
    <recommendedName>
        <fullName evidence="13">Receptor-like serine/threonine-protein kinase</fullName>
        <ecNumber evidence="13">2.7.11.1</ecNumber>
    </recommendedName>
</protein>
<keyword evidence="9" id="KW-1015">Disulfide bond</keyword>
<evidence type="ECO:0000256" key="15">
    <source>
        <dbReference type="SAM" id="SignalP"/>
    </source>
</evidence>
<comment type="catalytic activity">
    <reaction evidence="12 13">
        <text>L-seryl-[protein] + ATP = O-phospho-L-seryl-[protein] + ADP + H(+)</text>
        <dbReference type="Rhea" id="RHEA:17989"/>
        <dbReference type="Rhea" id="RHEA-COMP:9863"/>
        <dbReference type="Rhea" id="RHEA-COMP:11604"/>
        <dbReference type="ChEBI" id="CHEBI:15378"/>
        <dbReference type="ChEBI" id="CHEBI:29999"/>
        <dbReference type="ChEBI" id="CHEBI:30616"/>
        <dbReference type="ChEBI" id="CHEBI:83421"/>
        <dbReference type="ChEBI" id="CHEBI:456216"/>
        <dbReference type="EC" id="2.7.11.1"/>
    </reaction>
</comment>
<feature type="domain" description="Protein kinase" evidence="16">
    <location>
        <begin position="524"/>
        <end position="805"/>
    </location>
</feature>
<dbReference type="Gene3D" id="2.90.10.10">
    <property type="entry name" value="Bulb-type lectin domain"/>
    <property type="match status" value="1"/>
</dbReference>
<evidence type="ECO:0000313" key="19">
    <source>
        <dbReference type="EMBL" id="RZB75863.1"/>
    </source>
</evidence>
<evidence type="ECO:0000256" key="11">
    <source>
        <dbReference type="ARBA" id="ARBA00047899"/>
    </source>
</evidence>
<dbReference type="Pfam" id="PF08276">
    <property type="entry name" value="PAN_2"/>
    <property type="match status" value="1"/>
</dbReference>
<evidence type="ECO:0000256" key="3">
    <source>
        <dbReference type="ARBA" id="ARBA00022527"/>
    </source>
</evidence>
<gene>
    <name evidence="19" type="ORF">D0Y65_034386</name>
</gene>
<dbReference type="Pfam" id="PF01453">
    <property type="entry name" value="B_lectin"/>
    <property type="match status" value="1"/>
</dbReference>
<dbReference type="CDD" id="cd14066">
    <property type="entry name" value="STKc_IRAK"/>
    <property type="match status" value="1"/>
</dbReference>
<dbReference type="GO" id="GO:0005886">
    <property type="term" value="C:plasma membrane"/>
    <property type="evidence" value="ECO:0007669"/>
    <property type="project" value="UniProtKB-SubCell"/>
</dbReference>
<dbReference type="PANTHER" id="PTHR27002">
    <property type="entry name" value="RECEPTOR-LIKE SERINE/THREONINE-PROTEIN KINASE SD1-8"/>
    <property type="match status" value="1"/>
</dbReference>
<dbReference type="PROSITE" id="PS50011">
    <property type="entry name" value="PROTEIN_KINASE_DOM"/>
    <property type="match status" value="1"/>
</dbReference>
<keyword evidence="14" id="KW-0472">Membrane</keyword>
<feature type="domain" description="Apple" evidence="18">
    <location>
        <begin position="327"/>
        <end position="404"/>
    </location>
</feature>
<dbReference type="PROSITE" id="PS50927">
    <property type="entry name" value="BULB_LECTIN"/>
    <property type="match status" value="1"/>
</dbReference>
<evidence type="ECO:0000256" key="13">
    <source>
        <dbReference type="PIRNR" id="PIRNR000641"/>
    </source>
</evidence>
<keyword evidence="2" id="KW-1003">Cell membrane</keyword>
<dbReference type="SMART" id="SM00473">
    <property type="entry name" value="PAN_AP"/>
    <property type="match status" value="1"/>
</dbReference>
<comment type="subcellular location">
    <subcellularLocation>
        <location evidence="1">Cell membrane</location>
        <topology evidence="1">Single-pass type I membrane protein</topology>
    </subcellularLocation>
</comment>
<evidence type="ECO:0000256" key="6">
    <source>
        <dbReference type="ARBA" id="ARBA00022741"/>
    </source>
</evidence>
<proteinExistence type="inferred from homology"/>
<dbReference type="InterPro" id="IPR001480">
    <property type="entry name" value="Bulb-type_lectin_dom"/>
</dbReference>
<reference evidence="19 20" key="1">
    <citation type="submission" date="2018-09" db="EMBL/GenBank/DDBJ databases">
        <title>A high-quality reference genome of wild soybean provides a powerful tool to mine soybean genomes.</title>
        <authorList>
            <person name="Xie M."/>
            <person name="Chung C.Y.L."/>
            <person name="Li M.-W."/>
            <person name="Wong F.-L."/>
            <person name="Chan T.-F."/>
            <person name="Lam H.-M."/>
        </authorList>
    </citation>
    <scope>NUCLEOTIDE SEQUENCE [LARGE SCALE GENOMIC DNA]</scope>
    <source>
        <strain evidence="20">cv. W05</strain>
        <tissue evidence="19">Hypocotyl of etiolated seedlings</tissue>
    </source>
</reference>
<name>A0A445HQ82_GLYSO</name>
<evidence type="ECO:0000259" key="18">
    <source>
        <dbReference type="PROSITE" id="PS50948"/>
    </source>
</evidence>
<keyword evidence="14" id="KW-1133">Transmembrane helix</keyword>
<organism evidence="19 20">
    <name type="scientific">Glycine soja</name>
    <name type="common">Wild soybean</name>
    <dbReference type="NCBI Taxonomy" id="3848"/>
    <lineage>
        <taxon>Eukaryota</taxon>
        <taxon>Viridiplantae</taxon>
        <taxon>Streptophyta</taxon>
        <taxon>Embryophyta</taxon>
        <taxon>Tracheophyta</taxon>
        <taxon>Spermatophyta</taxon>
        <taxon>Magnoliopsida</taxon>
        <taxon>eudicotyledons</taxon>
        <taxon>Gunneridae</taxon>
        <taxon>Pentapetalae</taxon>
        <taxon>rosids</taxon>
        <taxon>fabids</taxon>
        <taxon>Fabales</taxon>
        <taxon>Fabaceae</taxon>
        <taxon>Papilionoideae</taxon>
        <taxon>50 kb inversion clade</taxon>
        <taxon>NPAAA clade</taxon>
        <taxon>indigoferoid/millettioid clade</taxon>
        <taxon>Phaseoleae</taxon>
        <taxon>Glycine</taxon>
        <taxon>Glycine subgen. Soja</taxon>
    </lineage>
</organism>
<accession>A0A445HQ82</accession>
<dbReference type="CDD" id="cd01098">
    <property type="entry name" value="PAN_AP_plant"/>
    <property type="match status" value="1"/>
</dbReference>
<dbReference type="SMART" id="SM00108">
    <property type="entry name" value="B_lectin"/>
    <property type="match status" value="1"/>
</dbReference>
<dbReference type="FunFam" id="3.30.200.20:FF:000951">
    <property type="entry name" value="Uncharacterized protein"/>
    <property type="match status" value="1"/>
</dbReference>
<dbReference type="SUPFAM" id="SSF51110">
    <property type="entry name" value="alpha-D-mannose-specific plant lectins"/>
    <property type="match status" value="1"/>
</dbReference>
<dbReference type="PROSITE" id="PS00108">
    <property type="entry name" value="PROTEIN_KINASE_ST"/>
    <property type="match status" value="1"/>
</dbReference>
<dbReference type="InterPro" id="IPR036426">
    <property type="entry name" value="Bulb-type_lectin_dom_sf"/>
</dbReference>
<keyword evidence="4 13" id="KW-0808">Transferase</keyword>